<reference evidence="9 10" key="1">
    <citation type="submission" date="2020-10" db="EMBL/GenBank/DDBJ databases">
        <title>Connecting structure to function with the recovery of over 1000 high-quality activated sludge metagenome-assembled genomes encoding full-length rRNA genes using long-read sequencing.</title>
        <authorList>
            <person name="Singleton C.M."/>
            <person name="Petriglieri F."/>
            <person name="Kristensen J.M."/>
            <person name="Kirkegaard R.H."/>
            <person name="Michaelsen T.Y."/>
            <person name="Andersen M.H."/>
            <person name="Karst S.M."/>
            <person name="Dueholm M.S."/>
            <person name="Nielsen P.H."/>
            <person name="Albertsen M."/>
        </authorList>
    </citation>
    <scope>NUCLEOTIDE SEQUENCE [LARGE SCALE GENOMIC DNA]</scope>
    <source>
        <strain evidence="9">EsbW_18-Q3-R4-48_BATAC.285</strain>
    </source>
</reference>
<dbReference type="PANTHER" id="PTHR30012">
    <property type="entry name" value="GENERAL SECRETION PATHWAY PROTEIN"/>
    <property type="match status" value="1"/>
</dbReference>
<dbReference type="GO" id="GO:0005886">
    <property type="term" value="C:plasma membrane"/>
    <property type="evidence" value="ECO:0007669"/>
    <property type="project" value="UniProtKB-SubCell"/>
</dbReference>
<dbReference type="Proteomes" id="UP000697998">
    <property type="component" value="Unassembled WGS sequence"/>
</dbReference>
<dbReference type="InterPro" id="IPR003004">
    <property type="entry name" value="GspF/PilC"/>
</dbReference>
<sequence length="400" mass="43788">MRFEVRALSADNLIETHSVEASDAGEAGRLLEQKRLQPLSIKAARGSASQSAAFPGRSNKSFSLLLFSAELLALLEAGLSLVEAFEALLEKESSPTSRSVLERLMRDLREGLRFSAALARQADVFPPLYVGIVRAAEGTSDLPRALSRYIDYQTRLETVRNRVVSAAIYPIILLVVGCGVTLFLMGYVVPRFAGVYQGSGRSLPWLSQLLLDWGQFVGQHTDTVFTSVLLLALAAAYWLRRFIRSGRWIVFLTRLPGIGERVRIIELSRLYLTTGMLLEGGIPILAALDIVGHTVSPNTRAALLAARRSISDGGTLSQGFETSGLATPIALRMLRVGERSGQLGAMLTRSALFYEGESSRWIERFTKVFEPVLMTAIGLLVGLIVILLYMPIFDLAGTLQ</sequence>
<evidence type="ECO:0000313" key="10">
    <source>
        <dbReference type="Proteomes" id="UP000697998"/>
    </source>
</evidence>
<name>A0A935Q1I6_9PROT</name>
<evidence type="ECO:0000259" key="8">
    <source>
        <dbReference type="Pfam" id="PF00482"/>
    </source>
</evidence>
<evidence type="ECO:0000256" key="1">
    <source>
        <dbReference type="ARBA" id="ARBA00004651"/>
    </source>
</evidence>
<feature type="transmembrane region" description="Helical" evidence="7">
    <location>
        <begin position="163"/>
        <end position="189"/>
    </location>
</feature>
<feature type="domain" description="Type II secretion system protein GspF" evidence="8">
    <location>
        <begin position="273"/>
        <end position="391"/>
    </location>
</feature>
<evidence type="ECO:0000256" key="4">
    <source>
        <dbReference type="ARBA" id="ARBA00022692"/>
    </source>
</evidence>
<organism evidence="9 10">
    <name type="scientific">Candidatus Accumulibacter proximus</name>
    <dbReference type="NCBI Taxonomy" id="2954385"/>
    <lineage>
        <taxon>Bacteria</taxon>
        <taxon>Pseudomonadati</taxon>
        <taxon>Pseudomonadota</taxon>
        <taxon>Betaproteobacteria</taxon>
        <taxon>Candidatus Accumulibacter</taxon>
    </lineage>
</organism>
<keyword evidence="4 7" id="KW-0812">Transmembrane</keyword>
<evidence type="ECO:0000256" key="3">
    <source>
        <dbReference type="ARBA" id="ARBA00022475"/>
    </source>
</evidence>
<feature type="domain" description="Type II secretion system protein GspF" evidence="8">
    <location>
        <begin position="67"/>
        <end position="190"/>
    </location>
</feature>
<dbReference type="PANTHER" id="PTHR30012:SF0">
    <property type="entry name" value="TYPE II SECRETION SYSTEM PROTEIN F-RELATED"/>
    <property type="match status" value="1"/>
</dbReference>
<dbReference type="EMBL" id="JADJMH010000009">
    <property type="protein sequence ID" value="MBK7675285.1"/>
    <property type="molecule type" value="Genomic_DNA"/>
</dbReference>
<dbReference type="InterPro" id="IPR042094">
    <property type="entry name" value="T2SS_GspF_sf"/>
</dbReference>
<dbReference type="InterPro" id="IPR018076">
    <property type="entry name" value="T2SS_GspF_dom"/>
</dbReference>
<proteinExistence type="inferred from homology"/>
<dbReference type="PRINTS" id="PR00812">
    <property type="entry name" value="BCTERIALGSPF"/>
</dbReference>
<feature type="transmembrane region" description="Helical" evidence="7">
    <location>
        <begin position="368"/>
        <end position="392"/>
    </location>
</feature>
<keyword evidence="5 7" id="KW-1133">Transmembrane helix</keyword>
<evidence type="ECO:0000256" key="7">
    <source>
        <dbReference type="SAM" id="Phobius"/>
    </source>
</evidence>
<keyword evidence="3" id="KW-1003">Cell membrane</keyword>
<evidence type="ECO:0000256" key="6">
    <source>
        <dbReference type="ARBA" id="ARBA00023136"/>
    </source>
</evidence>
<dbReference type="AlphaFoldDB" id="A0A935Q1I6"/>
<comment type="subcellular location">
    <subcellularLocation>
        <location evidence="1">Cell membrane</location>
        <topology evidence="1">Multi-pass membrane protein</topology>
    </subcellularLocation>
</comment>
<evidence type="ECO:0000256" key="2">
    <source>
        <dbReference type="ARBA" id="ARBA00005745"/>
    </source>
</evidence>
<dbReference type="Gene3D" id="1.20.81.30">
    <property type="entry name" value="Type II secretion system (T2SS), domain F"/>
    <property type="match status" value="2"/>
</dbReference>
<gene>
    <name evidence="9" type="ORF">IPJ27_11295</name>
</gene>
<keyword evidence="6 7" id="KW-0472">Membrane</keyword>
<dbReference type="Pfam" id="PF00482">
    <property type="entry name" value="T2SSF"/>
    <property type="match status" value="2"/>
</dbReference>
<evidence type="ECO:0000256" key="5">
    <source>
        <dbReference type="ARBA" id="ARBA00022989"/>
    </source>
</evidence>
<protein>
    <submittedName>
        <fullName evidence="9">Type II secretion system F family protein</fullName>
    </submittedName>
</protein>
<evidence type="ECO:0000313" key="9">
    <source>
        <dbReference type="EMBL" id="MBK7675285.1"/>
    </source>
</evidence>
<comment type="caution">
    <text evidence="9">The sequence shown here is derived from an EMBL/GenBank/DDBJ whole genome shotgun (WGS) entry which is preliminary data.</text>
</comment>
<comment type="similarity">
    <text evidence="2">Belongs to the GSP F family.</text>
</comment>
<feature type="transmembrane region" description="Helical" evidence="7">
    <location>
        <begin position="223"/>
        <end position="239"/>
    </location>
</feature>
<accession>A0A935Q1I6</accession>